<dbReference type="Gene3D" id="1.10.600.10">
    <property type="entry name" value="Farnesyl Diphosphate Synthase"/>
    <property type="match status" value="1"/>
</dbReference>
<proteinExistence type="inferred from homology"/>
<dbReference type="CDD" id="cd00683">
    <property type="entry name" value="Trans_IPPS_HH"/>
    <property type="match status" value="1"/>
</dbReference>
<dbReference type="InterPro" id="IPR044843">
    <property type="entry name" value="Trans_IPPS_bact-type"/>
</dbReference>
<dbReference type="SFLD" id="SFLDS00005">
    <property type="entry name" value="Isoprenoid_Synthase_Type_I"/>
    <property type="match status" value="1"/>
</dbReference>
<dbReference type="Pfam" id="PF00494">
    <property type="entry name" value="SQS_PSY"/>
    <property type="match status" value="1"/>
</dbReference>
<comment type="similarity">
    <text evidence="3">Belongs to the phytoene/squalene synthase family.</text>
</comment>
<dbReference type="GO" id="GO:0004311">
    <property type="term" value="F:geranylgeranyl diphosphate synthase activity"/>
    <property type="evidence" value="ECO:0007669"/>
    <property type="project" value="InterPro"/>
</dbReference>
<dbReference type="GO" id="GO:0016117">
    <property type="term" value="P:carotenoid biosynthetic process"/>
    <property type="evidence" value="ECO:0007669"/>
    <property type="project" value="UniProtKB-KW"/>
</dbReference>
<evidence type="ECO:0000256" key="4">
    <source>
        <dbReference type="ARBA" id="ARBA00012396"/>
    </source>
</evidence>
<dbReference type="Pfam" id="PF04755">
    <property type="entry name" value="PAP_fibrillin"/>
    <property type="match status" value="1"/>
</dbReference>
<dbReference type="AlphaFoldDB" id="A0A830I179"/>
<evidence type="ECO:0000259" key="8">
    <source>
        <dbReference type="Pfam" id="PF04755"/>
    </source>
</evidence>
<sequence length="523" mass="57780">MSSSSDVDGNVNVGDTLKAYAYCAQVTRLSSATFHLAASLGPDDVRDRIFALYAFCRALDEATDGDNLSLNESKQKIDKLERDLRAAFSDDDDAALANCGCEAVALADTVRRTPSLSMQPFEEMIQGMRSDLRDDVRFNTWDDDLRTYCYRVAGVVGLMCVAVLGTKREANQKDAEEAAVDLGIALQLVNVIRDVGEDARERRRLYLPLDSVNRVGLSAEELFSSEYTPDERYERLVEGEIQRALLYFRRSLRGLPALPLFARIPTMAAADIYGALLAKVRMNGYDNLSQRAYTTSSEKILALPGILLRAIGRTPTLKVCGDSAYTNWLAKPEPARSLVQDLLVMVELSNKSDDDHAVEAAAKALECCNPCTSPARDSLLLGEWELVWSSPGSDFARLERRLRGGPLEGQAKSLQEIGNGYSRNVVVFPGDFVRVVITATVDADSVKVDTTNVGPPYTFELQIAGISIPLKFPAEFAQERTCLRTLYLDEDLKISRVGAFGERTTEGSLFVHVRRRAEQSRDL</sequence>
<dbReference type="GO" id="GO:0051996">
    <property type="term" value="F:squalene synthase [NAD(P)H] activity"/>
    <property type="evidence" value="ECO:0007669"/>
    <property type="project" value="InterPro"/>
</dbReference>
<accession>A0A830I179</accession>
<gene>
    <name evidence="9" type="ORF">PPROV_000954000</name>
</gene>
<evidence type="ECO:0000256" key="7">
    <source>
        <dbReference type="ARBA" id="ARBA00022746"/>
    </source>
</evidence>
<dbReference type="EMBL" id="BNJQ01000031">
    <property type="protein sequence ID" value="GHP10809.1"/>
    <property type="molecule type" value="Genomic_DNA"/>
</dbReference>
<dbReference type="SFLD" id="SFLDG01212">
    <property type="entry name" value="Phytoene_synthase_like"/>
    <property type="match status" value="1"/>
</dbReference>
<comment type="caution">
    <text evidence="9">The sequence shown here is derived from an EMBL/GenBank/DDBJ whole genome shotgun (WGS) entry which is preliminary data.</text>
</comment>
<dbReference type="PANTHER" id="PTHR31480">
    <property type="entry name" value="BIFUNCTIONAL LYCOPENE CYCLASE/PHYTOENE SYNTHASE"/>
    <property type="match status" value="1"/>
</dbReference>
<dbReference type="PROSITE" id="PS01044">
    <property type="entry name" value="SQUALEN_PHYTOEN_SYN_1"/>
    <property type="match status" value="1"/>
</dbReference>
<keyword evidence="6" id="KW-0808">Transferase</keyword>
<dbReference type="InterPro" id="IPR033904">
    <property type="entry name" value="Trans_IPPS_HH"/>
</dbReference>
<reference evidence="9" key="1">
    <citation type="submission" date="2020-10" db="EMBL/GenBank/DDBJ databases">
        <title>Unveiling of a novel bifunctional photoreceptor, Dualchrome1, isolated from a cosmopolitan green alga.</title>
        <authorList>
            <person name="Suzuki S."/>
            <person name="Kawachi M."/>
        </authorList>
    </citation>
    <scope>NUCLEOTIDE SEQUENCE</scope>
    <source>
        <strain evidence="9">NIES 2893</strain>
    </source>
</reference>
<evidence type="ECO:0000256" key="5">
    <source>
        <dbReference type="ARBA" id="ARBA00022640"/>
    </source>
</evidence>
<dbReference type="OrthoDB" id="6600518at2759"/>
<comment type="catalytic activity">
    <reaction evidence="1">
        <text>2 (2E,6E,10E)-geranylgeranyl diphosphate = 15-cis-phytoene + 2 diphosphate</text>
        <dbReference type="Rhea" id="RHEA:34475"/>
        <dbReference type="ChEBI" id="CHEBI:27787"/>
        <dbReference type="ChEBI" id="CHEBI:33019"/>
        <dbReference type="ChEBI" id="CHEBI:58756"/>
        <dbReference type="EC" id="2.5.1.32"/>
    </reaction>
</comment>
<dbReference type="InterPro" id="IPR019845">
    <property type="entry name" value="Squalene/phytoene_synthase_CS"/>
</dbReference>
<evidence type="ECO:0000313" key="10">
    <source>
        <dbReference type="Proteomes" id="UP000660262"/>
    </source>
</evidence>
<evidence type="ECO:0000256" key="1">
    <source>
        <dbReference type="ARBA" id="ARBA00001805"/>
    </source>
</evidence>
<organism evidence="9 10">
    <name type="scientific">Pycnococcus provasolii</name>
    <dbReference type="NCBI Taxonomy" id="41880"/>
    <lineage>
        <taxon>Eukaryota</taxon>
        <taxon>Viridiplantae</taxon>
        <taxon>Chlorophyta</taxon>
        <taxon>Pseudoscourfieldiophyceae</taxon>
        <taxon>Pseudoscourfieldiales</taxon>
        <taxon>Pycnococcaceae</taxon>
        <taxon>Pycnococcus</taxon>
    </lineage>
</organism>
<protein>
    <recommendedName>
        <fullName evidence="4">15-cis-phytoene synthase</fullName>
        <ecNumber evidence="4">2.5.1.32</ecNumber>
    </recommendedName>
</protein>
<dbReference type="InterPro" id="IPR008949">
    <property type="entry name" value="Isoprenoid_synthase_dom_sf"/>
</dbReference>
<keyword evidence="10" id="KW-1185">Reference proteome</keyword>
<dbReference type="SUPFAM" id="SSF48576">
    <property type="entry name" value="Terpenoid synthases"/>
    <property type="match status" value="1"/>
</dbReference>
<name>A0A830I179_9CHLO</name>
<dbReference type="SFLD" id="SFLDG01018">
    <property type="entry name" value="Squalene/Phytoene_Synthase_Lik"/>
    <property type="match status" value="1"/>
</dbReference>
<dbReference type="InterPro" id="IPR002060">
    <property type="entry name" value="Squ/phyt_synthse"/>
</dbReference>
<dbReference type="InterPro" id="IPR006843">
    <property type="entry name" value="PAP/fibrillin_dom"/>
</dbReference>
<keyword evidence="5" id="KW-0934">Plastid</keyword>
<evidence type="ECO:0000313" key="9">
    <source>
        <dbReference type="EMBL" id="GHP10809.1"/>
    </source>
</evidence>
<keyword evidence="7" id="KW-0125">Carotenoid biosynthesis</keyword>
<feature type="domain" description="Plastid lipid-associated protein/fibrillin conserved" evidence="8">
    <location>
        <begin position="348"/>
        <end position="496"/>
    </location>
</feature>
<dbReference type="GO" id="GO:0009536">
    <property type="term" value="C:plastid"/>
    <property type="evidence" value="ECO:0007669"/>
    <property type="project" value="UniProtKB-SubCell"/>
</dbReference>
<evidence type="ECO:0000256" key="3">
    <source>
        <dbReference type="ARBA" id="ARBA00006251"/>
    </source>
</evidence>
<comment type="subcellular location">
    <subcellularLocation>
        <location evidence="2">Plastid</location>
    </subcellularLocation>
</comment>
<evidence type="ECO:0000256" key="6">
    <source>
        <dbReference type="ARBA" id="ARBA00022679"/>
    </source>
</evidence>
<dbReference type="EC" id="2.5.1.32" evidence="4"/>
<dbReference type="GO" id="GO:0046905">
    <property type="term" value="F:15-cis-phytoene synthase activity"/>
    <property type="evidence" value="ECO:0007669"/>
    <property type="project" value="UniProtKB-EC"/>
</dbReference>
<dbReference type="Proteomes" id="UP000660262">
    <property type="component" value="Unassembled WGS sequence"/>
</dbReference>
<evidence type="ECO:0000256" key="2">
    <source>
        <dbReference type="ARBA" id="ARBA00004474"/>
    </source>
</evidence>